<proteinExistence type="inferred from homology"/>
<evidence type="ECO:0000256" key="2">
    <source>
        <dbReference type="ARBA" id="ARBA00009105"/>
    </source>
</evidence>
<dbReference type="EMBL" id="JAEPQZ010000002">
    <property type="protein sequence ID" value="KAG2184675.1"/>
    <property type="molecule type" value="Genomic_DNA"/>
</dbReference>
<keyword evidence="4" id="KW-0812">Transmembrane</keyword>
<keyword evidence="12" id="KW-1185">Reference proteome</keyword>
<dbReference type="GO" id="GO:0046354">
    <property type="term" value="P:mannan biosynthetic process"/>
    <property type="evidence" value="ECO:0007669"/>
    <property type="project" value="TreeGrafter"/>
</dbReference>
<reference evidence="11" key="1">
    <citation type="submission" date="2020-12" db="EMBL/GenBank/DDBJ databases">
        <title>Metabolic potential, ecology and presence of endohyphal bacteria is reflected in genomic diversity of Mucoromycotina.</title>
        <authorList>
            <person name="Muszewska A."/>
            <person name="Okrasinska A."/>
            <person name="Steczkiewicz K."/>
            <person name="Drgas O."/>
            <person name="Orlowska M."/>
            <person name="Perlinska-Lenart U."/>
            <person name="Aleksandrzak-Piekarczyk T."/>
            <person name="Szatraj K."/>
            <person name="Zielenkiewicz U."/>
            <person name="Pilsyk S."/>
            <person name="Malc E."/>
            <person name="Mieczkowski P."/>
            <person name="Kruszewska J.S."/>
            <person name="Biernat P."/>
            <person name="Pawlowska J."/>
        </authorList>
    </citation>
    <scope>NUCLEOTIDE SEQUENCE</scope>
    <source>
        <strain evidence="11">WA0000067209</strain>
    </source>
</reference>
<evidence type="ECO:0000256" key="9">
    <source>
        <dbReference type="SAM" id="MobiDB-lite"/>
    </source>
</evidence>
<feature type="compositionally biased region" description="Polar residues" evidence="9">
    <location>
        <begin position="73"/>
        <end position="82"/>
    </location>
</feature>
<evidence type="ECO:0000256" key="4">
    <source>
        <dbReference type="ARBA" id="ARBA00022692"/>
    </source>
</evidence>
<dbReference type="GO" id="GO:0000139">
    <property type="term" value="C:Golgi membrane"/>
    <property type="evidence" value="ECO:0007669"/>
    <property type="project" value="UniProtKB-SubCell"/>
</dbReference>
<evidence type="ECO:0000256" key="10">
    <source>
        <dbReference type="SAM" id="SignalP"/>
    </source>
</evidence>
<sequence length="476" mass="54718">MPRIAALLVVYTTFMYFMLTSVTETNHQNITPAHKRALDLLASDQGQYIIDNLNKISEKLAEQETASEAAPHSPTQPSMSSEEQCDYEKITRNTDPNHTRAHLQFWQNLAPSAIQTYQNDWQEFVTNLPPYSNYSQQFEGTGIVFTAGNKDTLNRTVTVIKLLRQYGCNLPVEVWHLDDEKPNDIENEELLSLNAASKDLSDSKLVRPIQKKRDAEKQFQIKAAAILNSKFEQVLYLDSDNIPTRDPEYLFSSKEYQETGALFWPDFWKTHPENKIYDILNIQCKNTWEQESGQIFVDKQRNWVPLQLSWYLQSQHELYFQLLNGDKDTFKFAWEALDAPYHMAETFLGMAGTMVDGRYCGHTMVQYDLYSSGYGEASPLFVHANLLKITDKVHFEEGGKEKPWELLKRYTASRGNTWLHPEFYVASFGRACMDFTHPDGEPEAVTESFDDTLPGFQQQYFGLGGKGGETRELPVL</sequence>
<comment type="caution">
    <text evidence="11">The sequence shown here is derived from an EMBL/GenBank/DDBJ whole genome shotgun (WGS) entry which is preliminary data.</text>
</comment>
<evidence type="ECO:0000256" key="6">
    <source>
        <dbReference type="ARBA" id="ARBA00022989"/>
    </source>
</evidence>
<protein>
    <submittedName>
        <fullName evidence="11">Uncharacterized protein</fullName>
    </submittedName>
</protein>
<dbReference type="Pfam" id="PF11051">
    <property type="entry name" value="Mannosyl_trans3"/>
    <property type="match status" value="2"/>
</dbReference>
<comment type="similarity">
    <text evidence="2">Belongs to the MNN1/MNT family.</text>
</comment>
<feature type="region of interest" description="Disordered" evidence="9">
    <location>
        <begin position="61"/>
        <end position="86"/>
    </location>
</feature>
<dbReference type="AlphaFoldDB" id="A0A8H7Q352"/>
<evidence type="ECO:0000313" key="12">
    <source>
        <dbReference type="Proteomes" id="UP000654370"/>
    </source>
</evidence>
<organism evidence="11 12">
    <name type="scientific">Mortierella isabellina</name>
    <name type="common">Filamentous fungus</name>
    <name type="synonym">Umbelopsis isabellina</name>
    <dbReference type="NCBI Taxonomy" id="91625"/>
    <lineage>
        <taxon>Eukaryota</taxon>
        <taxon>Fungi</taxon>
        <taxon>Fungi incertae sedis</taxon>
        <taxon>Mucoromycota</taxon>
        <taxon>Mucoromycotina</taxon>
        <taxon>Umbelopsidomycetes</taxon>
        <taxon>Umbelopsidales</taxon>
        <taxon>Umbelopsidaceae</taxon>
        <taxon>Umbelopsis</taxon>
    </lineage>
</organism>
<comment type="subcellular location">
    <subcellularLocation>
        <location evidence="1">Golgi apparatus membrane</location>
        <topology evidence="1">Single-pass type II membrane protein</topology>
    </subcellularLocation>
</comment>
<evidence type="ECO:0000256" key="7">
    <source>
        <dbReference type="ARBA" id="ARBA00023034"/>
    </source>
</evidence>
<accession>A0A8H7Q352</accession>
<keyword evidence="8" id="KW-0472">Membrane</keyword>
<dbReference type="OrthoDB" id="430354at2759"/>
<evidence type="ECO:0000256" key="3">
    <source>
        <dbReference type="ARBA" id="ARBA00022679"/>
    </source>
</evidence>
<evidence type="ECO:0000313" key="11">
    <source>
        <dbReference type="EMBL" id="KAG2184675.1"/>
    </source>
</evidence>
<evidence type="ECO:0000256" key="1">
    <source>
        <dbReference type="ARBA" id="ARBA00004323"/>
    </source>
</evidence>
<keyword evidence="5" id="KW-0735">Signal-anchor</keyword>
<keyword evidence="6" id="KW-1133">Transmembrane helix</keyword>
<feature type="chain" id="PRO_5034688559" evidence="10">
    <location>
        <begin position="26"/>
        <end position="476"/>
    </location>
</feature>
<evidence type="ECO:0000256" key="8">
    <source>
        <dbReference type="ARBA" id="ARBA00023136"/>
    </source>
</evidence>
<name>A0A8H7Q352_MORIS</name>
<dbReference type="Proteomes" id="UP000654370">
    <property type="component" value="Unassembled WGS sequence"/>
</dbReference>
<evidence type="ECO:0000256" key="5">
    <source>
        <dbReference type="ARBA" id="ARBA00022968"/>
    </source>
</evidence>
<dbReference type="InterPro" id="IPR029044">
    <property type="entry name" value="Nucleotide-diphossugar_trans"/>
</dbReference>
<keyword evidence="7" id="KW-0333">Golgi apparatus</keyword>
<dbReference type="PANTHER" id="PTHR31646:SF1">
    <property type="entry name" value="ALPHA-1,2-MANNOSYLTRANSFERASE MNN2"/>
    <property type="match status" value="1"/>
</dbReference>
<dbReference type="InterPro" id="IPR022751">
    <property type="entry name" value="Alpha_mannosyltransferase"/>
</dbReference>
<feature type="signal peptide" evidence="10">
    <location>
        <begin position="1"/>
        <end position="25"/>
    </location>
</feature>
<keyword evidence="10" id="KW-0732">Signal</keyword>
<keyword evidence="3" id="KW-0808">Transferase</keyword>
<gene>
    <name evidence="11" type="ORF">INT43_000588</name>
</gene>
<dbReference type="GO" id="GO:0000026">
    <property type="term" value="F:alpha-1,2-mannosyltransferase activity"/>
    <property type="evidence" value="ECO:0007669"/>
    <property type="project" value="TreeGrafter"/>
</dbReference>
<dbReference type="PANTHER" id="PTHR31646">
    <property type="entry name" value="ALPHA-1,2-MANNOSYLTRANSFERASE MNN2"/>
    <property type="match status" value="1"/>
</dbReference>
<dbReference type="SUPFAM" id="SSF53448">
    <property type="entry name" value="Nucleotide-diphospho-sugar transferases"/>
    <property type="match status" value="1"/>
</dbReference>